<feature type="compositionally biased region" description="Polar residues" evidence="1">
    <location>
        <begin position="158"/>
        <end position="171"/>
    </location>
</feature>
<name>A0AA39WYH6_9PEZI</name>
<sequence length="210" mass="22906">MYIRTVFPLGQITPVVHHHQHHLPHHHYNHSTTQPLKHSNTQTSNSTFSTSHRSKCSSPTSSLPSWPLPPSPLPRLRLPTPPRSQPTRLRRANPTRPRKFASVSKASWAAGSAAKLPSPTTASARLSPSTPARVSVPFKPLSLSSETRSTRNFAARFSTATTRPSPSSGAPTWTPPLPTVTRGPGLWRRLPTSGLSSAIPPSRSAIKWLL</sequence>
<feature type="compositionally biased region" description="Pro residues" evidence="1">
    <location>
        <begin position="66"/>
        <end position="84"/>
    </location>
</feature>
<proteinExistence type="predicted"/>
<keyword evidence="3" id="KW-1185">Reference proteome</keyword>
<feature type="compositionally biased region" description="Low complexity" evidence="1">
    <location>
        <begin position="39"/>
        <end position="65"/>
    </location>
</feature>
<dbReference type="AlphaFoldDB" id="A0AA39WYH6"/>
<comment type="caution">
    <text evidence="2">The sequence shown here is derived from an EMBL/GenBank/DDBJ whole genome shotgun (WGS) entry which is preliminary data.</text>
</comment>
<evidence type="ECO:0000256" key="1">
    <source>
        <dbReference type="SAM" id="MobiDB-lite"/>
    </source>
</evidence>
<gene>
    <name evidence="2" type="ORF">B0T14DRAFT_517354</name>
</gene>
<organism evidence="2 3">
    <name type="scientific">Immersiella caudata</name>
    <dbReference type="NCBI Taxonomy" id="314043"/>
    <lineage>
        <taxon>Eukaryota</taxon>
        <taxon>Fungi</taxon>
        <taxon>Dikarya</taxon>
        <taxon>Ascomycota</taxon>
        <taxon>Pezizomycotina</taxon>
        <taxon>Sordariomycetes</taxon>
        <taxon>Sordariomycetidae</taxon>
        <taxon>Sordariales</taxon>
        <taxon>Lasiosphaeriaceae</taxon>
        <taxon>Immersiella</taxon>
    </lineage>
</organism>
<accession>A0AA39WYH6</accession>
<dbReference type="EMBL" id="JAULSU010000003">
    <property type="protein sequence ID" value="KAK0623979.1"/>
    <property type="molecule type" value="Genomic_DNA"/>
</dbReference>
<feature type="region of interest" description="Disordered" evidence="1">
    <location>
        <begin position="158"/>
        <end position="183"/>
    </location>
</feature>
<protein>
    <submittedName>
        <fullName evidence="2">Uncharacterized protein</fullName>
    </submittedName>
</protein>
<feature type="compositionally biased region" description="Low complexity" evidence="1">
    <location>
        <begin position="101"/>
        <end position="114"/>
    </location>
</feature>
<reference evidence="2" key="1">
    <citation type="submission" date="2023-06" db="EMBL/GenBank/DDBJ databases">
        <title>Genome-scale phylogeny and comparative genomics of the fungal order Sordariales.</title>
        <authorList>
            <consortium name="Lawrence Berkeley National Laboratory"/>
            <person name="Hensen N."/>
            <person name="Bonometti L."/>
            <person name="Westerberg I."/>
            <person name="Brannstrom I.O."/>
            <person name="Guillou S."/>
            <person name="Cros-Aarteil S."/>
            <person name="Calhoun S."/>
            <person name="Haridas S."/>
            <person name="Kuo A."/>
            <person name="Mondo S."/>
            <person name="Pangilinan J."/>
            <person name="Riley R."/>
            <person name="Labutti K."/>
            <person name="Andreopoulos B."/>
            <person name="Lipzen A."/>
            <person name="Chen C."/>
            <person name="Yanf M."/>
            <person name="Daum C."/>
            <person name="Ng V."/>
            <person name="Clum A."/>
            <person name="Steindorff A."/>
            <person name="Ohm R."/>
            <person name="Martin F."/>
            <person name="Silar P."/>
            <person name="Natvig D."/>
            <person name="Lalanne C."/>
            <person name="Gautier V."/>
            <person name="Ament-Velasquez S.L."/>
            <person name="Kruys A."/>
            <person name="Hutchinson M.I."/>
            <person name="Powell A.J."/>
            <person name="Barry K."/>
            <person name="Miller A.N."/>
            <person name="Grigoriev I.V."/>
            <person name="Debuchy R."/>
            <person name="Gladieux P."/>
            <person name="Thoren M.H."/>
            <person name="Johannesson H."/>
        </authorList>
    </citation>
    <scope>NUCLEOTIDE SEQUENCE</scope>
    <source>
        <strain evidence="2">CBS 606.72</strain>
    </source>
</reference>
<feature type="region of interest" description="Disordered" evidence="1">
    <location>
        <begin position="18"/>
        <end position="133"/>
    </location>
</feature>
<feature type="compositionally biased region" description="Basic residues" evidence="1">
    <location>
        <begin position="18"/>
        <end position="29"/>
    </location>
</feature>
<dbReference type="Proteomes" id="UP001175000">
    <property type="component" value="Unassembled WGS sequence"/>
</dbReference>
<feature type="compositionally biased region" description="Basic residues" evidence="1">
    <location>
        <begin position="88"/>
        <end position="99"/>
    </location>
</feature>
<evidence type="ECO:0000313" key="2">
    <source>
        <dbReference type="EMBL" id="KAK0623979.1"/>
    </source>
</evidence>
<evidence type="ECO:0000313" key="3">
    <source>
        <dbReference type="Proteomes" id="UP001175000"/>
    </source>
</evidence>
<feature type="compositionally biased region" description="Polar residues" evidence="1">
    <location>
        <begin position="118"/>
        <end position="132"/>
    </location>
</feature>